<dbReference type="InterPro" id="IPR011419">
    <property type="entry name" value="ATP12_ATP_synth-F1-assembly"/>
</dbReference>
<dbReference type="PANTHER" id="PTHR21013:SF10">
    <property type="entry name" value="ATP SYNTHASE MITOCHONDRIAL F1 COMPLEX ASSEMBLY FACTOR 2"/>
    <property type="match status" value="1"/>
</dbReference>
<dbReference type="OrthoDB" id="5322896at2759"/>
<comment type="subcellular location">
    <subcellularLocation>
        <location evidence="1">Mitochondrion</location>
    </subcellularLocation>
</comment>
<dbReference type="PANTHER" id="PTHR21013">
    <property type="entry name" value="ATP SYNTHASE MITOCHONDRIAL F1 COMPLEX ASSEMBLY FACTOR 2/ATP12 PROTEIN, MITOCHONDRIAL PRECURSOR"/>
    <property type="match status" value="1"/>
</dbReference>
<dbReference type="Gene3D" id="3.30.2180.10">
    <property type="entry name" value="ATP12-like"/>
    <property type="match status" value="1"/>
</dbReference>
<comment type="caution">
    <text evidence="7">The sequence shown here is derived from an EMBL/GenBank/DDBJ whole genome shotgun (WGS) entry which is preliminary data.</text>
</comment>
<protein>
    <recommendedName>
        <fullName evidence="9">ATP synthase mitochondrial F1 complex assembly factor 2</fullName>
    </recommendedName>
</protein>
<dbReference type="GO" id="GO:0005739">
    <property type="term" value="C:mitochondrion"/>
    <property type="evidence" value="ECO:0007669"/>
    <property type="project" value="UniProtKB-SubCell"/>
</dbReference>
<dbReference type="EMBL" id="NAJO01000052">
    <property type="protein sequence ID" value="OQN97585.1"/>
    <property type="molecule type" value="Genomic_DNA"/>
</dbReference>
<evidence type="ECO:0000313" key="8">
    <source>
        <dbReference type="Proteomes" id="UP000192596"/>
    </source>
</evidence>
<feature type="compositionally biased region" description="Pro residues" evidence="6">
    <location>
        <begin position="55"/>
        <end position="71"/>
    </location>
</feature>
<evidence type="ECO:0000256" key="4">
    <source>
        <dbReference type="ARBA" id="ARBA00023128"/>
    </source>
</evidence>
<evidence type="ECO:0000256" key="3">
    <source>
        <dbReference type="ARBA" id="ARBA00022946"/>
    </source>
</evidence>
<evidence type="ECO:0000256" key="1">
    <source>
        <dbReference type="ARBA" id="ARBA00004173"/>
    </source>
</evidence>
<sequence>MEPVLRATFASPIVTSSLSVHRAISSNLGLCSAAAPRRIRHRSRCIHTSTTRPATPLPHPTVVGPPPPPPQVSVSSSEAALIRKREIADRLKAGENLKVDPAKPTTALKKRFWKDVSIVETPAGLQVHLDKRPVRTATKATLTIPHSKRALASGIALEWDQLVSAQQALKHHYIPLTALVSRAIDITAAEAARDTAIRETIVEMAMRYLSTDTLLCWAPERNIHEPELTGKPSLRSRQREMAEPIIGFLRTHVFPGVDINPILGEDSIRPEPQPQLTQQVIQGWVSGLPAWELAALERGILASKSLLIASRLLVDWSPEFAHLRKEGEGVQRFGTEEAAAAASLETLFQTEQWGEVEDTHDVEHADMRRQLGSVVLLVS</sequence>
<dbReference type="InParanoid" id="A0A1V8SEL8"/>
<evidence type="ECO:0000256" key="5">
    <source>
        <dbReference type="ARBA" id="ARBA00023186"/>
    </source>
</evidence>
<keyword evidence="5" id="KW-0143">Chaperone</keyword>
<dbReference type="FunCoup" id="A0A1V8SEL8">
    <property type="interactions" value="1264"/>
</dbReference>
<keyword evidence="3" id="KW-0809">Transit peptide</keyword>
<evidence type="ECO:0000256" key="2">
    <source>
        <dbReference type="ARBA" id="ARBA00008231"/>
    </source>
</evidence>
<dbReference type="GO" id="GO:0033615">
    <property type="term" value="P:mitochondrial proton-transporting ATP synthase complex assembly"/>
    <property type="evidence" value="ECO:0007669"/>
    <property type="project" value="TreeGrafter"/>
</dbReference>
<dbReference type="Pfam" id="PF07542">
    <property type="entry name" value="ATP12"/>
    <property type="match status" value="1"/>
</dbReference>
<dbReference type="Gene3D" id="1.10.3580.10">
    <property type="entry name" value="ATP12 ATPase"/>
    <property type="match status" value="1"/>
</dbReference>
<reference evidence="8" key="1">
    <citation type="submission" date="2017-03" db="EMBL/GenBank/DDBJ databases">
        <title>Genomes of endolithic fungi from Antarctica.</title>
        <authorList>
            <person name="Coleine C."/>
            <person name="Masonjones S."/>
            <person name="Stajich J.E."/>
        </authorList>
    </citation>
    <scope>NUCLEOTIDE SEQUENCE [LARGE SCALE GENOMIC DNA]</scope>
    <source>
        <strain evidence="8">CCFEE 5527</strain>
    </source>
</reference>
<dbReference type="InterPro" id="IPR023335">
    <property type="entry name" value="ATP12_ortho_dom_sf"/>
</dbReference>
<comment type="similarity">
    <text evidence="2">Belongs to the ATP12 family.</text>
</comment>
<organism evidence="7 8">
    <name type="scientific">Cryoendolithus antarcticus</name>
    <dbReference type="NCBI Taxonomy" id="1507870"/>
    <lineage>
        <taxon>Eukaryota</taxon>
        <taxon>Fungi</taxon>
        <taxon>Dikarya</taxon>
        <taxon>Ascomycota</taxon>
        <taxon>Pezizomycotina</taxon>
        <taxon>Dothideomycetes</taxon>
        <taxon>Dothideomycetidae</taxon>
        <taxon>Cladosporiales</taxon>
        <taxon>Cladosporiaceae</taxon>
        <taxon>Cryoendolithus</taxon>
    </lineage>
</organism>
<evidence type="ECO:0008006" key="9">
    <source>
        <dbReference type="Google" id="ProtNLM"/>
    </source>
</evidence>
<dbReference type="AlphaFoldDB" id="A0A1V8SEL8"/>
<dbReference type="Proteomes" id="UP000192596">
    <property type="component" value="Unassembled WGS sequence"/>
</dbReference>
<evidence type="ECO:0000313" key="7">
    <source>
        <dbReference type="EMBL" id="OQN97585.1"/>
    </source>
</evidence>
<dbReference type="STRING" id="1507870.A0A1V8SEL8"/>
<accession>A0A1V8SEL8</accession>
<evidence type="ECO:0000256" key="6">
    <source>
        <dbReference type="SAM" id="MobiDB-lite"/>
    </source>
</evidence>
<dbReference type="SUPFAM" id="SSF160909">
    <property type="entry name" value="ATP12-like"/>
    <property type="match status" value="1"/>
</dbReference>
<keyword evidence="8" id="KW-1185">Reference proteome</keyword>
<keyword evidence="4" id="KW-0496">Mitochondrion</keyword>
<proteinExistence type="inferred from homology"/>
<gene>
    <name evidence="7" type="ORF">B0A48_16449</name>
</gene>
<dbReference type="InterPro" id="IPR042272">
    <property type="entry name" value="ATP12_ATP_synth-F1-assembly_N"/>
</dbReference>
<name>A0A1V8SEL8_9PEZI</name>
<feature type="region of interest" description="Disordered" evidence="6">
    <location>
        <begin position="49"/>
        <end position="73"/>
    </location>
</feature>